<organism evidence="3 4">
    <name type="scientific">Segatella bryantii</name>
    <name type="common">Prevotella bryantii</name>
    <dbReference type="NCBI Taxonomy" id="77095"/>
    <lineage>
        <taxon>Bacteria</taxon>
        <taxon>Pseudomonadati</taxon>
        <taxon>Bacteroidota</taxon>
        <taxon>Bacteroidia</taxon>
        <taxon>Bacteroidales</taxon>
        <taxon>Prevotellaceae</taxon>
        <taxon>Segatella</taxon>
    </lineage>
</organism>
<dbReference type="Proteomes" id="UP000887043">
    <property type="component" value="Unassembled WGS sequence"/>
</dbReference>
<evidence type="ECO:0008006" key="5">
    <source>
        <dbReference type="Google" id="ProtNLM"/>
    </source>
</evidence>
<name>A0AA37HWD2_SEGBR</name>
<evidence type="ECO:0000313" key="4">
    <source>
        <dbReference type="Proteomes" id="UP000887043"/>
    </source>
</evidence>
<keyword evidence="1" id="KW-0175">Coiled coil</keyword>
<keyword evidence="2" id="KW-0472">Membrane</keyword>
<protein>
    <recommendedName>
        <fullName evidence="5">Phage abortive infection protein</fullName>
    </recommendedName>
</protein>
<feature type="transmembrane region" description="Helical" evidence="2">
    <location>
        <begin position="12"/>
        <end position="34"/>
    </location>
</feature>
<comment type="caution">
    <text evidence="3">The sequence shown here is derived from an EMBL/GenBank/DDBJ whole genome shotgun (WGS) entry which is preliminary data.</text>
</comment>
<evidence type="ECO:0000313" key="3">
    <source>
        <dbReference type="EMBL" id="GJG26897.1"/>
    </source>
</evidence>
<gene>
    <name evidence="3" type="ORF">PRRU23_05970</name>
</gene>
<reference evidence="3" key="1">
    <citation type="submission" date="2021-08" db="EMBL/GenBank/DDBJ databases">
        <title>Prevotella lacticifex sp. nov., isolated from rumen of cow.</title>
        <authorList>
            <person name="Shinkai T."/>
            <person name="Ikeyama N."/>
            <person name="Kumagai M."/>
            <person name="Ohmori H."/>
            <person name="Sakamoto M."/>
            <person name="Ohkuma M."/>
            <person name="Mitsumori M."/>
        </authorList>
    </citation>
    <scope>NUCLEOTIDE SEQUENCE</scope>
    <source>
        <strain evidence="3">DSM 11371</strain>
    </source>
</reference>
<accession>A0AA37HWD2</accession>
<dbReference type="AlphaFoldDB" id="A0AA37HWD2"/>
<feature type="coiled-coil region" evidence="1">
    <location>
        <begin position="73"/>
        <end position="100"/>
    </location>
</feature>
<sequence>MANNNKETKSNYRTIAICVSIITIIIWALSFLLFTTNWDKEERGTFGDMFGAVNALFSGLAFAGLIVTLIMQHEELGLQRKELAQTNDELAAQREEFVAQTKTMKIQRFENTLFNMLSLQQGIVYSLDYIPQDGADPNPESRGKYVFDVFYNKKITKFQYGNEQQIMGIKGLIQAENDIQAYRRVSEISIFDSYFRHLYRIFKYIDESQLIDDTERYSYSCIVRAQLSDYELLLLFYNALTIDDNGAFKFKHLIEKYAIFNNIRESMLARQHEDYILYHGGAYIHQI</sequence>
<evidence type="ECO:0000256" key="2">
    <source>
        <dbReference type="SAM" id="Phobius"/>
    </source>
</evidence>
<dbReference type="EMBL" id="BPTR01000001">
    <property type="protein sequence ID" value="GJG26897.1"/>
    <property type="molecule type" value="Genomic_DNA"/>
</dbReference>
<evidence type="ECO:0000256" key="1">
    <source>
        <dbReference type="SAM" id="Coils"/>
    </source>
</evidence>
<dbReference type="RefSeq" id="WP_006282579.1">
    <property type="nucleotide sequence ID" value="NZ_BPTR01000001.1"/>
</dbReference>
<keyword evidence="2" id="KW-1133">Transmembrane helix</keyword>
<dbReference type="Pfam" id="PF16872">
    <property type="entry name" value="putAbiC"/>
    <property type="match status" value="1"/>
</dbReference>
<proteinExistence type="predicted"/>
<dbReference type="InterPro" id="IPR031709">
    <property type="entry name" value="PutAbiC"/>
</dbReference>
<keyword evidence="2" id="KW-0812">Transmembrane</keyword>
<feature type="transmembrane region" description="Helical" evidence="2">
    <location>
        <begin position="49"/>
        <end position="71"/>
    </location>
</feature>